<dbReference type="Proteomes" id="UP000660380">
    <property type="component" value="Unassembled WGS sequence"/>
</dbReference>
<evidence type="ECO:0000313" key="2">
    <source>
        <dbReference type="Proteomes" id="UP000660380"/>
    </source>
</evidence>
<dbReference type="RefSeq" id="WP_072022172.1">
    <property type="nucleotide sequence ID" value="NZ_JACJTA010000135.1"/>
</dbReference>
<reference evidence="1 2" key="1">
    <citation type="journal article" date="2020" name="ISME J.">
        <title>Comparative genomics reveals insights into cyanobacterial evolution and habitat adaptation.</title>
        <authorList>
            <person name="Chen M.Y."/>
            <person name="Teng W.K."/>
            <person name="Zhao L."/>
            <person name="Hu C.X."/>
            <person name="Zhou Y.K."/>
            <person name="Han B.P."/>
            <person name="Song L.R."/>
            <person name="Shu W.S."/>
        </authorList>
    </citation>
    <scope>NUCLEOTIDE SEQUENCE [LARGE SCALE GENOMIC DNA]</scope>
    <source>
        <strain evidence="1 2">FACHB-248</strain>
    </source>
</reference>
<gene>
    <name evidence="1" type="ORF">H6G81_32955</name>
</gene>
<accession>A0ABR8H0G5</accession>
<evidence type="ECO:0000313" key="1">
    <source>
        <dbReference type="EMBL" id="MBD2609198.1"/>
    </source>
</evidence>
<name>A0ABR8H0G5_9CYAN</name>
<keyword evidence="2" id="KW-1185">Reference proteome</keyword>
<protein>
    <submittedName>
        <fullName evidence="1">Uncharacterized protein</fullName>
    </submittedName>
</protein>
<sequence length="70" mass="7752">MSMKANTCPCCGASLLRHVRHAELYWFCQSCRQEVPQLTVCRLTNPETRTTGVLTPPVVNSLITQTGSQS</sequence>
<organism evidence="1 2">
    <name type="scientific">Scytonema hofmannii FACHB-248</name>
    <dbReference type="NCBI Taxonomy" id="1842502"/>
    <lineage>
        <taxon>Bacteria</taxon>
        <taxon>Bacillati</taxon>
        <taxon>Cyanobacteriota</taxon>
        <taxon>Cyanophyceae</taxon>
        <taxon>Nostocales</taxon>
        <taxon>Scytonemataceae</taxon>
        <taxon>Scytonema</taxon>
    </lineage>
</organism>
<comment type="caution">
    <text evidence="1">The sequence shown here is derived from an EMBL/GenBank/DDBJ whole genome shotgun (WGS) entry which is preliminary data.</text>
</comment>
<proteinExistence type="predicted"/>
<dbReference type="EMBL" id="JACJTA010000135">
    <property type="protein sequence ID" value="MBD2609198.1"/>
    <property type="molecule type" value="Genomic_DNA"/>
</dbReference>